<gene>
    <name evidence="3" type="ORF">CWE10_04575</name>
</gene>
<dbReference type="InterPro" id="IPR013078">
    <property type="entry name" value="His_Pase_superF_clade-1"/>
</dbReference>
<name>A0A953IC63_SYMTR</name>
<accession>A0A953IC63</accession>
<sequence>MPLLCRADGASHAACCAHPAREPAADRPAAQHPGGGGAVTCTLFLVRHGATAANAEGRYVGWEDHPLSADGLAQAEAAARYLSRFRLTGMRTSDLMRCRQTAERIGRATGLTPAPDPRLRELNFGRFSGLTYEEIARQWPEELAAWLADPEHAPPPGGESLASLRSRALAALPRQDGAVVVTHGGVIRTVLAHLTGRGLWDWRVPPGAMVLLRWDGERAVDEPRVWRPEAGE</sequence>
<evidence type="ECO:0000313" key="3">
    <source>
        <dbReference type="EMBL" id="MBY6275485.1"/>
    </source>
</evidence>
<organism evidence="3 4">
    <name type="scientific">Symbiobacterium thermophilum</name>
    <dbReference type="NCBI Taxonomy" id="2734"/>
    <lineage>
        <taxon>Bacteria</taxon>
        <taxon>Bacillati</taxon>
        <taxon>Bacillota</taxon>
        <taxon>Clostridia</taxon>
        <taxon>Eubacteriales</taxon>
        <taxon>Symbiobacteriaceae</taxon>
        <taxon>Symbiobacterium</taxon>
    </lineage>
</organism>
<dbReference type="GO" id="GO:0016791">
    <property type="term" value="F:phosphatase activity"/>
    <property type="evidence" value="ECO:0007669"/>
    <property type="project" value="TreeGrafter"/>
</dbReference>
<evidence type="ECO:0000256" key="2">
    <source>
        <dbReference type="PIRSR" id="PIRSR613078-2"/>
    </source>
</evidence>
<dbReference type="EMBL" id="PIUK01000026">
    <property type="protein sequence ID" value="MBY6275485.1"/>
    <property type="molecule type" value="Genomic_DNA"/>
</dbReference>
<dbReference type="InterPro" id="IPR050275">
    <property type="entry name" value="PGM_Phosphatase"/>
</dbReference>
<dbReference type="AlphaFoldDB" id="A0A953IC63"/>
<dbReference type="SMART" id="SM00855">
    <property type="entry name" value="PGAM"/>
    <property type="match status" value="1"/>
</dbReference>
<evidence type="ECO:0000313" key="4">
    <source>
        <dbReference type="Proteomes" id="UP000732377"/>
    </source>
</evidence>
<dbReference type="SUPFAM" id="SSF53254">
    <property type="entry name" value="Phosphoglycerate mutase-like"/>
    <property type="match status" value="1"/>
</dbReference>
<dbReference type="Proteomes" id="UP000732377">
    <property type="component" value="Unassembled WGS sequence"/>
</dbReference>
<dbReference type="CDD" id="cd07067">
    <property type="entry name" value="HP_PGM_like"/>
    <property type="match status" value="1"/>
</dbReference>
<feature type="active site" description="Tele-phosphohistidine intermediate" evidence="1">
    <location>
        <position position="48"/>
    </location>
</feature>
<dbReference type="Pfam" id="PF00300">
    <property type="entry name" value="His_Phos_1"/>
    <property type="match status" value="1"/>
</dbReference>
<dbReference type="GO" id="GO:0005737">
    <property type="term" value="C:cytoplasm"/>
    <property type="evidence" value="ECO:0007669"/>
    <property type="project" value="TreeGrafter"/>
</dbReference>
<dbReference type="Gene3D" id="3.40.50.1240">
    <property type="entry name" value="Phosphoglycerate mutase-like"/>
    <property type="match status" value="1"/>
</dbReference>
<evidence type="ECO:0000256" key="1">
    <source>
        <dbReference type="PIRSR" id="PIRSR613078-1"/>
    </source>
</evidence>
<protein>
    <submittedName>
        <fullName evidence="3">Histidine phosphatase family protein</fullName>
    </submittedName>
</protein>
<dbReference type="InterPro" id="IPR029033">
    <property type="entry name" value="His_PPase_superfam"/>
</dbReference>
<dbReference type="PANTHER" id="PTHR48100:SF1">
    <property type="entry name" value="HISTIDINE PHOSPHATASE FAMILY PROTEIN-RELATED"/>
    <property type="match status" value="1"/>
</dbReference>
<comment type="caution">
    <text evidence="3">The sequence shown here is derived from an EMBL/GenBank/DDBJ whole genome shotgun (WGS) entry which is preliminary data.</text>
</comment>
<feature type="binding site" evidence="2">
    <location>
        <begin position="47"/>
        <end position="54"/>
    </location>
    <ligand>
        <name>substrate</name>
    </ligand>
</feature>
<proteinExistence type="predicted"/>
<reference evidence="3" key="1">
    <citation type="submission" date="2017-11" db="EMBL/GenBank/DDBJ databases">
        <title>Three new genomes from thermophilic consortium.</title>
        <authorList>
            <person name="Quaggio R."/>
            <person name="Amgarten D."/>
            <person name="Setubal J.C."/>
        </authorList>
    </citation>
    <scope>NUCLEOTIDE SEQUENCE</scope>
    <source>
        <strain evidence="3">ZCTH01-B2</strain>
    </source>
</reference>
<feature type="active site" description="Proton donor/acceptor" evidence="1">
    <location>
        <position position="121"/>
    </location>
</feature>
<dbReference type="PANTHER" id="PTHR48100">
    <property type="entry name" value="BROAD-SPECIFICITY PHOSPHATASE YOR283W-RELATED"/>
    <property type="match status" value="1"/>
</dbReference>
<feature type="binding site" evidence="2">
    <location>
        <position position="97"/>
    </location>
    <ligand>
        <name>substrate</name>
    </ligand>
</feature>